<dbReference type="AlphaFoldDB" id="A0A9X1RDW8"/>
<evidence type="ECO:0000313" key="3">
    <source>
        <dbReference type="Proteomes" id="UP001139012"/>
    </source>
</evidence>
<name>A0A9X1RDW8_9BRAD</name>
<accession>A0A9X1RDW8</accession>
<dbReference type="Proteomes" id="UP001139012">
    <property type="component" value="Unassembled WGS sequence"/>
</dbReference>
<dbReference type="EMBL" id="JAKLTY010000012">
    <property type="protein sequence ID" value="MCG2628869.1"/>
    <property type="molecule type" value="Genomic_DNA"/>
</dbReference>
<organism evidence="1 4">
    <name type="scientific">Bradyrhizobium zhengyangense</name>
    <dbReference type="NCBI Taxonomy" id="2911009"/>
    <lineage>
        <taxon>Bacteria</taxon>
        <taxon>Pseudomonadati</taxon>
        <taxon>Pseudomonadota</taxon>
        <taxon>Alphaproteobacteria</taxon>
        <taxon>Hyphomicrobiales</taxon>
        <taxon>Nitrobacteraceae</taxon>
        <taxon>Bradyrhizobium</taxon>
    </lineage>
</organism>
<evidence type="ECO:0000313" key="2">
    <source>
        <dbReference type="EMBL" id="MCG2670007.1"/>
    </source>
</evidence>
<evidence type="ECO:0000313" key="4">
    <source>
        <dbReference type="Proteomes" id="UP001139054"/>
    </source>
</evidence>
<reference evidence="1" key="1">
    <citation type="submission" date="2022-01" db="EMBL/GenBank/DDBJ databases">
        <title>Genome sequnece data of strain Bradyrhizobium sp. nov.</title>
        <authorList>
            <person name="Zhang J."/>
        </authorList>
    </citation>
    <scope>NUCLEOTIDE SEQUENCE</scope>
    <source>
        <strain evidence="2">WYCCWR 12774</strain>
        <strain evidence="1">WYCCWR 13023</strain>
    </source>
</reference>
<comment type="caution">
    <text evidence="1">The sequence shown here is derived from an EMBL/GenBank/DDBJ whole genome shotgun (WGS) entry which is preliminary data.</text>
</comment>
<dbReference type="Proteomes" id="UP001139054">
    <property type="component" value="Unassembled WGS sequence"/>
</dbReference>
<evidence type="ECO:0000313" key="1">
    <source>
        <dbReference type="EMBL" id="MCG2628869.1"/>
    </source>
</evidence>
<sequence length="57" mass="6393">MERDQTEINEFELTAEELDSVSSGLKNNQTEAWAWFQLGMAKGFAEQGGIGCWTHLS</sequence>
<dbReference type="RefSeq" id="WP_237859855.1">
    <property type="nucleotide sequence ID" value="NZ_JAKLTY010000012.1"/>
</dbReference>
<proteinExistence type="predicted"/>
<dbReference type="EMBL" id="JAKLUA010000008">
    <property type="protein sequence ID" value="MCG2670007.1"/>
    <property type="molecule type" value="Genomic_DNA"/>
</dbReference>
<protein>
    <submittedName>
        <fullName evidence="1">Uncharacterized protein</fullName>
    </submittedName>
</protein>
<keyword evidence="3" id="KW-1185">Reference proteome</keyword>
<gene>
    <name evidence="2" type="ORF">L6637_23865</name>
    <name evidence="1" type="ORF">L6654_19730</name>
</gene>